<sequence>MTPRTTRRSFLTGVGVLSASAAVATATSCVSDGGQGEGSGDGSGGTADTGSGGIGDTGTVAFDGPHQAGVTTPLQSHNTTIAFTLRDGVDADGARRLLRLWTDDARRLCSGRGVLADLEPELSETTGNLTVTCGLGASFFERTGLGNRPEWLESLPRFDGDRLDDTWGERDIVLQVCGDDRTTLSHAVRVLVRGGADYARPSWSQEGFLDIPVDDDGEQGTPRNLFGFKDGTVNPDTGQEQDDHVWIGDGPHAGGTCMVVRRVAFDMPLWEAADRVTREVSMGRTIVEGAPIGGEKEFDEPDFEAVGDDGLPVIDVNSHIALATATGHEDTDPLLRRAYNYDLPVTVSGADDLVDAPLIDLADTGLIFTCFQRDPRRAFIPMQKRLAAGDRLNEWIVHVGSAVFYVPPGTDEDGFWGEELFD</sequence>
<comment type="caution">
    <text evidence="13">The sequence shown here is derived from an EMBL/GenBank/DDBJ whole genome shotgun (WGS) entry which is preliminary data.</text>
</comment>
<evidence type="ECO:0000256" key="6">
    <source>
        <dbReference type="ARBA" id="ARBA00023002"/>
    </source>
</evidence>
<reference evidence="13" key="1">
    <citation type="journal article" date="2021" name="PeerJ">
        <title>Extensive microbial diversity within the chicken gut microbiome revealed by metagenomics and culture.</title>
        <authorList>
            <person name="Gilroy R."/>
            <person name="Ravi A."/>
            <person name="Getino M."/>
            <person name="Pursley I."/>
            <person name="Horton D.L."/>
            <person name="Alikhan N.F."/>
            <person name="Baker D."/>
            <person name="Gharbi K."/>
            <person name="Hall N."/>
            <person name="Watson M."/>
            <person name="Adriaenssens E.M."/>
            <person name="Foster-Nyarko E."/>
            <person name="Jarju S."/>
            <person name="Secka A."/>
            <person name="Antonio M."/>
            <person name="Oren A."/>
            <person name="Chaudhuri R.R."/>
            <person name="La Ragione R."/>
            <person name="Hildebrand F."/>
            <person name="Pallen M.J."/>
        </authorList>
    </citation>
    <scope>NUCLEOTIDE SEQUENCE</scope>
    <source>
        <strain evidence="13">CHK32-1732</strain>
    </source>
</reference>
<gene>
    <name evidence="13" type="ORF">H9870_05505</name>
</gene>
<dbReference type="PROSITE" id="PS51318">
    <property type="entry name" value="TAT"/>
    <property type="match status" value="1"/>
</dbReference>
<dbReference type="PROSITE" id="PS51404">
    <property type="entry name" value="DYP_PEROXIDASE"/>
    <property type="match status" value="1"/>
</dbReference>
<dbReference type="InterPro" id="IPR048328">
    <property type="entry name" value="Dyp_perox_C"/>
</dbReference>
<evidence type="ECO:0000256" key="1">
    <source>
        <dbReference type="ARBA" id="ARBA00001970"/>
    </source>
</evidence>
<keyword evidence="2 13" id="KW-0575">Peroxidase</keyword>
<keyword evidence="5 10" id="KW-0732">Signal</keyword>
<dbReference type="InterPro" id="IPR011008">
    <property type="entry name" value="Dimeric_a/b-barrel"/>
</dbReference>
<feature type="domain" description="Dyp-type peroxidase C-terminal" evidence="12">
    <location>
        <begin position="221"/>
        <end position="410"/>
    </location>
</feature>
<evidence type="ECO:0000313" key="13">
    <source>
        <dbReference type="EMBL" id="HIW91104.1"/>
    </source>
</evidence>
<dbReference type="AlphaFoldDB" id="A0A9D1RP00"/>
<dbReference type="GO" id="GO:0020037">
    <property type="term" value="F:heme binding"/>
    <property type="evidence" value="ECO:0007669"/>
    <property type="project" value="InterPro"/>
</dbReference>
<evidence type="ECO:0000256" key="2">
    <source>
        <dbReference type="ARBA" id="ARBA00022559"/>
    </source>
</evidence>
<accession>A0A9D1RP00</accession>
<evidence type="ECO:0000256" key="8">
    <source>
        <dbReference type="ARBA" id="ARBA00025737"/>
    </source>
</evidence>
<keyword evidence="6" id="KW-0560">Oxidoreductase</keyword>
<dbReference type="GO" id="GO:0005829">
    <property type="term" value="C:cytosol"/>
    <property type="evidence" value="ECO:0007669"/>
    <property type="project" value="TreeGrafter"/>
</dbReference>
<dbReference type="GO" id="GO:0004601">
    <property type="term" value="F:peroxidase activity"/>
    <property type="evidence" value="ECO:0007669"/>
    <property type="project" value="UniProtKB-KW"/>
</dbReference>
<evidence type="ECO:0000256" key="10">
    <source>
        <dbReference type="SAM" id="SignalP"/>
    </source>
</evidence>
<protein>
    <submittedName>
        <fullName evidence="13">Dyp-type peroxidase</fullName>
    </submittedName>
</protein>
<keyword evidence="4" id="KW-0479">Metal-binding</keyword>
<organism evidence="13 14">
    <name type="scientific">Candidatus Corynebacterium avicola</name>
    <dbReference type="NCBI Taxonomy" id="2838527"/>
    <lineage>
        <taxon>Bacteria</taxon>
        <taxon>Bacillati</taxon>
        <taxon>Actinomycetota</taxon>
        <taxon>Actinomycetes</taxon>
        <taxon>Mycobacteriales</taxon>
        <taxon>Corynebacteriaceae</taxon>
        <taxon>Corynebacterium</taxon>
    </lineage>
</organism>
<dbReference type="Pfam" id="PF20628">
    <property type="entry name" value="Dyp_perox_C"/>
    <property type="match status" value="1"/>
</dbReference>
<dbReference type="InterPro" id="IPR006311">
    <property type="entry name" value="TAT_signal"/>
</dbReference>
<comment type="cofactor">
    <cofactor evidence="1">
        <name>heme b</name>
        <dbReference type="ChEBI" id="CHEBI:60344"/>
    </cofactor>
</comment>
<dbReference type="PANTHER" id="PTHR30521:SF4">
    <property type="entry name" value="DEFERROCHELATASE"/>
    <property type="match status" value="1"/>
</dbReference>
<dbReference type="InterPro" id="IPR006314">
    <property type="entry name" value="Dyp_peroxidase"/>
</dbReference>
<evidence type="ECO:0000256" key="4">
    <source>
        <dbReference type="ARBA" id="ARBA00022723"/>
    </source>
</evidence>
<evidence type="ECO:0000259" key="12">
    <source>
        <dbReference type="Pfam" id="PF20628"/>
    </source>
</evidence>
<feature type="signal peptide" evidence="10">
    <location>
        <begin position="1"/>
        <end position="26"/>
    </location>
</feature>
<dbReference type="InterPro" id="IPR048327">
    <property type="entry name" value="Dyp_perox_N"/>
</dbReference>
<evidence type="ECO:0000259" key="11">
    <source>
        <dbReference type="Pfam" id="PF04261"/>
    </source>
</evidence>
<dbReference type="Pfam" id="PF04261">
    <property type="entry name" value="Dyp_perox_N"/>
    <property type="match status" value="1"/>
</dbReference>
<evidence type="ECO:0000313" key="14">
    <source>
        <dbReference type="Proteomes" id="UP000824190"/>
    </source>
</evidence>
<dbReference type="NCBIfam" id="TIGR01413">
    <property type="entry name" value="Dyp_perox_fam"/>
    <property type="match status" value="1"/>
</dbReference>
<feature type="chain" id="PRO_5038559588" evidence="10">
    <location>
        <begin position="27"/>
        <end position="422"/>
    </location>
</feature>
<feature type="compositionally biased region" description="Gly residues" evidence="9">
    <location>
        <begin position="33"/>
        <end position="56"/>
    </location>
</feature>
<keyword evidence="3" id="KW-0349">Heme</keyword>
<dbReference type="PANTHER" id="PTHR30521">
    <property type="entry name" value="DEFERROCHELATASE/PEROXIDASE"/>
    <property type="match status" value="1"/>
</dbReference>
<proteinExistence type="inferred from homology"/>
<reference evidence="13" key="2">
    <citation type="submission" date="2021-04" db="EMBL/GenBank/DDBJ databases">
        <authorList>
            <person name="Gilroy R."/>
        </authorList>
    </citation>
    <scope>NUCLEOTIDE SEQUENCE</scope>
    <source>
        <strain evidence="13">CHK32-1732</strain>
    </source>
</reference>
<dbReference type="GO" id="GO:0046872">
    <property type="term" value="F:metal ion binding"/>
    <property type="evidence" value="ECO:0007669"/>
    <property type="project" value="UniProtKB-KW"/>
</dbReference>
<dbReference type="EMBL" id="DXGC01000053">
    <property type="protein sequence ID" value="HIW91104.1"/>
    <property type="molecule type" value="Genomic_DNA"/>
</dbReference>
<name>A0A9D1RP00_9CORY</name>
<evidence type="ECO:0000256" key="7">
    <source>
        <dbReference type="ARBA" id="ARBA00023004"/>
    </source>
</evidence>
<feature type="region of interest" description="Disordered" evidence="9">
    <location>
        <begin position="29"/>
        <end position="73"/>
    </location>
</feature>
<evidence type="ECO:0000256" key="9">
    <source>
        <dbReference type="SAM" id="MobiDB-lite"/>
    </source>
</evidence>
<comment type="similarity">
    <text evidence="8">Belongs to the DyP-type peroxidase family.</text>
</comment>
<dbReference type="PROSITE" id="PS51257">
    <property type="entry name" value="PROKAR_LIPOPROTEIN"/>
    <property type="match status" value="1"/>
</dbReference>
<evidence type="ECO:0000256" key="3">
    <source>
        <dbReference type="ARBA" id="ARBA00022617"/>
    </source>
</evidence>
<dbReference type="SUPFAM" id="SSF54909">
    <property type="entry name" value="Dimeric alpha+beta barrel"/>
    <property type="match status" value="1"/>
</dbReference>
<feature type="domain" description="Dyp-type peroxidase N-terminal" evidence="11">
    <location>
        <begin position="67"/>
        <end position="208"/>
    </location>
</feature>
<keyword evidence="7" id="KW-0408">Iron</keyword>
<evidence type="ECO:0000256" key="5">
    <source>
        <dbReference type="ARBA" id="ARBA00022729"/>
    </source>
</evidence>
<dbReference type="Proteomes" id="UP000824190">
    <property type="component" value="Unassembled WGS sequence"/>
</dbReference>